<dbReference type="NCBIfam" id="NF002519">
    <property type="entry name" value="PRK01908.1"/>
    <property type="match status" value="1"/>
</dbReference>
<keyword evidence="5 6" id="KW-0249">Electron transport</keyword>
<keyword evidence="6" id="KW-1278">Translocase</keyword>
<dbReference type="PANTHER" id="PTHR36118">
    <property type="entry name" value="ION-TRANSLOCATING OXIDOREDUCTASE COMPLEX SUBUNIT G"/>
    <property type="match status" value="1"/>
</dbReference>
<sequence length="222" mass="23883">MLKSIARHGGLLALFALVTTGLISATYWGTADTIATQQNNKLVASLNAVLPASLHDNDVQHDCVIVSDAALLGSDNNQRVFRARLNGNPSAVAIETIAPDGYSGNIALLVGVTGNGEVTGVRVQDHKETPGLGDKIDLRISDWILDFTGMQLTDDNQDSWAVRKDGGQFDQFTGATITPRAVVGATKRAVQYYQQHAERLFRMDNQCAEQATTPSETQESAQ</sequence>
<evidence type="ECO:0000256" key="1">
    <source>
        <dbReference type="ARBA" id="ARBA00022448"/>
    </source>
</evidence>
<comment type="cofactor">
    <cofactor evidence="6">
        <name>FMN</name>
        <dbReference type="ChEBI" id="CHEBI:58210"/>
    </cofactor>
</comment>
<comment type="similarity">
    <text evidence="6">Belongs to the RnfG family.</text>
</comment>
<gene>
    <name evidence="8" type="primary">rsxG</name>
    <name evidence="6" type="synonym">rnfG</name>
    <name evidence="8" type="ORF">LJ739_11110</name>
</gene>
<keyword evidence="4 6" id="KW-0288">FMN</keyword>
<dbReference type="PANTHER" id="PTHR36118:SF1">
    <property type="entry name" value="ION-TRANSLOCATING OXIDOREDUCTASE COMPLEX SUBUNIT G"/>
    <property type="match status" value="1"/>
</dbReference>
<comment type="subcellular location">
    <subcellularLocation>
        <location evidence="6">Cell inner membrane</location>
        <topology evidence="6">Single-pass membrane protein</topology>
    </subcellularLocation>
</comment>
<evidence type="ECO:0000256" key="5">
    <source>
        <dbReference type="ARBA" id="ARBA00022982"/>
    </source>
</evidence>
<reference evidence="8 9" key="1">
    <citation type="submission" date="2021-10" db="EMBL/GenBank/DDBJ databases">
        <title>Draft genome of Aestuariibacter halophilus JC2043.</title>
        <authorList>
            <person name="Emsley S.A."/>
            <person name="Pfannmuller K.M."/>
            <person name="Ushijima B."/>
            <person name="Saw J.H."/>
            <person name="Videau P."/>
        </authorList>
    </citation>
    <scope>NUCLEOTIDE SEQUENCE [LARGE SCALE GENOMIC DNA]</scope>
    <source>
        <strain evidence="8 9">JC2043</strain>
    </source>
</reference>
<keyword evidence="3 6" id="KW-0285">Flavoprotein</keyword>
<dbReference type="PIRSF" id="PIRSF006091">
    <property type="entry name" value="E_trnsport_RnfG"/>
    <property type="match status" value="1"/>
</dbReference>
<dbReference type="InterPro" id="IPR007329">
    <property type="entry name" value="FMN-bd"/>
</dbReference>
<keyword evidence="6" id="KW-0997">Cell inner membrane</keyword>
<keyword evidence="6" id="KW-1003">Cell membrane</keyword>
<dbReference type="InterPro" id="IPR010209">
    <property type="entry name" value="Ion_transpt_RnfG/RsxG"/>
</dbReference>
<accession>A0ABS8G893</accession>
<evidence type="ECO:0000313" key="9">
    <source>
        <dbReference type="Proteomes" id="UP001520878"/>
    </source>
</evidence>
<evidence type="ECO:0000256" key="3">
    <source>
        <dbReference type="ARBA" id="ARBA00022630"/>
    </source>
</evidence>
<evidence type="ECO:0000256" key="6">
    <source>
        <dbReference type="HAMAP-Rule" id="MF_00479"/>
    </source>
</evidence>
<keyword evidence="9" id="KW-1185">Reference proteome</keyword>
<dbReference type="EC" id="7.-.-.-" evidence="6"/>
<keyword evidence="6" id="KW-1133">Transmembrane helix</keyword>
<evidence type="ECO:0000256" key="4">
    <source>
        <dbReference type="ARBA" id="ARBA00022643"/>
    </source>
</evidence>
<dbReference type="SMART" id="SM00900">
    <property type="entry name" value="FMN_bind"/>
    <property type="match status" value="1"/>
</dbReference>
<comment type="function">
    <text evidence="6">Part of a membrane-bound complex that couples electron transfer with translocation of ions across the membrane.</text>
</comment>
<proteinExistence type="inferred from homology"/>
<evidence type="ECO:0000259" key="7">
    <source>
        <dbReference type="SMART" id="SM00900"/>
    </source>
</evidence>
<dbReference type="NCBIfam" id="TIGR01947">
    <property type="entry name" value="rnfG"/>
    <property type="match status" value="1"/>
</dbReference>
<dbReference type="Proteomes" id="UP001520878">
    <property type="component" value="Unassembled WGS sequence"/>
</dbReference>
<feature type="modified residue" description="FMN phosphoryl threonine" evidence="6">
    <location>
        <position position="176"/>
    </location>
</feature>
<feature type="domain" description="FMN-binding" evidence="7">
    <location>
        <begin position="101"/>
        <end position="193"/>
    </location>
</feature>
<keyword evidence="6" id="KW-0472">Membrane</keyword>
<keyword evidence="1 6" id="KW-0813">Transport</keyword>
<evidence type="ECO:0000256" key="2">
    <source>
        <dbReference type="ARBA" id="ARBA00022553"/>
    </source>
</evidence>
<keyword evidence="2 6" id="KW-0597">Phosphoprotein</keyword>
<dbReference type="EMBL" id="JAJEWP010000002">
    <property type="protein sequence ID" value="MCC2616792.1"/>
    <property type="molecule type" value="Genomic_DNA"/>
</dbReference>
<dbReference type="HAMAP" id="MF_00479">
    <property type="entry name" value="RsxG_RnfG"/>
    <property type="match status" value="1"/>
</dbReference>
<evidence type="ECO:0000313" key="8">
    <source>
        <dbReference type="EMBL" id="MCC2616792.1"/>
    </source>
</evidence>
<dbReference type="RefSeq" id="WP_229160463.1">
    <property type="nucleotide sequence ID" value="NZ_JAJEWP010000002.1"/>
</dbReference>
<comment type="caution">
    <text evidence="8">The sequence shown here is derived from an EMBL/GenBank/DDBJ whole genome shotgun (WGS) entry which is preliminary data.</text>
</comment>
<protein>
    <recommendedName>
        <fullName evidence="6">Ion-translocating oxidoreductase complex subunit G</fullName>
        <ecNumber evidence="6">7.-.-.-</ecNumber>
    </recommendedName>
    <alternativeName>
        <fullName evidence="6">Rnf electron transport complex subunit G</fullName>
    </alternativeName>
</protein>
<name>A0ABS8G893_9ALTE</name>
<dbReference type="Pfam" id="PF04205">
    <property type="entry name" value="FMN_bind"/>
    <property type="match status" value="1"/>
</dbReference>
<keyword evidence="6" id="KW-0812">Transmembrane</keyword>
<organism evidence="8 9">
    <name type="scientific">Fluctibacter halophilus</name>
    <dbReference type="NCBI Taxonomy" id="226011"/>
    <lineage>
        <taxon>Bacteria</taxon>
        <taxon>Pseudomonadati</taxon>
        <taxon>Pseudomonadota</taxon>
        <taxon>Gammaproteobacteria</taxon>
        <taxon>Alteromonadales</taxon>
        <taxon>Alteromonadaceae</taxon>
        <taxon>Fluctibacter</taxon>
    </lineage>
</organism>
<comment type="subunit">
    <text evidence="6">The complex is composed of six subunits: RnfA, RnfB, RnfC, RnfD, RnfE and RnfG.</text>
</comment>